<dbReference type="STRING" id="71717.A0A4Y7TXU6"/>
<dbReference type="PANTHER" id="PTHR24324:SF9">
    <property type="entry name" value="HOMEOBOX DOMAIN-CONTAINING PROTEIN"/>
    <property type="match status" value="1"/>
</dbReference>
<evidence type="ECO:0000256" key="3">
    <source>
        <dbReference type="ARBA" id="ARBA00023242"/>
    </source>
</evidence>
<dbReference type="CDD" id="cd00086">
    <property type="entry name" value="homeodomain"/>
    <property type="match status" value="3"/>
</dbReference>
<proteinExistence type="predicted"/>
<keyword evidence="3 4" id="KW-0539">Nucleus</keyword>
<keyword evidence="1 4" id="KW-0238">DNA-binding</keyword>
<name>A0A4Y7TXU6_COPMI</name>
<feature type="region of interest" description="Disordered" evidence="6">
    <location>
        <begin position="85"/>
        <end position="211"/>
    </location>
</feature>
<feature type="compositionally biased region" description="Polar residues" evidence="6">
    <location>
        <begin position="166"/>
        <end position="179"/>
    </location>
</feature>
<feature type="compositionally biased region" description="Low complexity" evidence="6">
    <location>
        <begin position="148"/>
        <end position="160"/>
    </location>
</feature>
<feature type="compositionally biased region" description="Basic residues" evidence="6">
    <location>
        <begin position="385"/>
        <end position="394"/>
    </location>
</feature>
<evidence type="ECO:0000256" key="2">
    <source>
        <dbReference type="ARBA" id="ARBA00023155"/>
    </source>
</evidence>
<comment type="caution">
    <text evidence="8">The sequence shown here is derived from an EMBL/GenBank/DDBJ whole genome shotgun (WGS) entry which is preliminary data.</text>
</comment>
<protein>
    <submittedName>
        <fullName evidence="8">Homeobox-domain-containing protein</fullName>
    </submittedName>
</protein>
<feature type="region of interest" description="Disordered" evidence="6">
    <location>
        <begin position="1"/>
        <end position="60"/>
    </location>
</feature>
<dbReference type="SMART" id="SM00389">
    <property type="entry name" value="HOX"/>
    <property type="match status" value="3"/>
</dbReference>
<keyword evidence="9" id="KW-1185">Reference proteome</keyword>
<dbReference type="InterPro" id="IPR001356">
    <property type="entry name" value="HD"/>
</dbReference>
<feature type="domain" description="Homeobox" evidence="7">
    <location>
        <begin position="177"/>
        <end position="237"/>
    </location>
</feature>
<feature type="compositionally biased region" description="Low complexity" evidence="6">
    <location>
        <begin position="289"/>
        <end position="306"/>
    </location>
</feature>
<organism evidence="8 9">
    <name type="scientific">Coprinellus micaceus</name>
    <name type="common">Glistening ink-cap mushroom</name>
    <name type="synonym">Coprinus micaceus</name>
    <dbReference type="NCBI Taxonomy" id="71717"/>
    <lineage>
        <taxon>Eukaryota</taxon>
        <taxon>Fungi</taxon>
        <taxon>Dikarya</taxon>
        <taxon>Basidiomycota</taxon>
        <taxon>Agaricomycotina</taxon>
        <taxon>Agaricomycetes</taxon>
        <taxon>Agaricomycetidae</taxon>
        <taxon>Agaricales</taxon>
        <taxon>Agaricineae</taxon>
        <taxon>Psathyrellaceae</taxon>
        <taxon>Coprinellus</taxon>
    </lineage>
</organism>
<feature type="domain" description="Homeobox" evidence="7">
    <location>
        <begin position="328"/>
        <end position="388"/>
    </location>
</feature>
<feature type="domain" description="Homeobox" evidence="7">
    <location>
        <begin position="35"/>
        <end position="95"/>
    </location>
</feature>
<evidence type="ECO:0000313" key="8">
    <source>
        <dbReference type="EMBL" id="TEB38648.1"/>
    </source>
</evidence>
<feature type="DNA-binding region" description="Homeobox" evidence="4">
    <location>
        <begin position="37"/>
        <end position="96"/>
    </location>
</feature>
<dbReference type="Proteomes" id="UP000298030">
    <property type="component" value="Unassembled WGS sequence"/>
</dbReference>
<feature type="compositionally biased region" description="Low complexity" evidence="6">
    <location>
        <begin position="426"/>
        <end position="449"/>
    </location>
</feature>
<sequence>METIDAVLDDWATVHHPPSSSSSPAASTTQPASAHQQKKPRHRHSPEQLAALNELFDKNEHPPLEARAALAERLAMETKTVNAWFQNKRASSKKRTRTQASELPAGSHLKHSPDHRDLDDEDRPSHSALGHFSPLQKVSHPIEITPGSSNSSSASFFAANPDLSYFGSSRDSPDPTNMSRKMRMRPTAEQTEELKKLYNITPHPTSEDRQALAERIGMRYQSITNWFQNQRSLAKRRKEDEHTDSASTNSKSDYPPHGDMRQYSAFPPRQPHQIHPSLVFSDSAVGPQPSSSETSRTRRSPSISPSMDEHYSRRANMRRSTTPYGGPLQSRPRRSRPEPFQLDALKGLFTRTSTPTIEERSALALEIGMDVGKVTNWFRNLRQTARKRNNRHHGTGQDAHGLGSGDDEDGDGDMHDMQDDESPQYSSAVSRSGSRAGTPSRSSSASSSSLGEREMGARMRGRLPHSNIPSEDDDYPEAVTPENGRSPSPGPDRRMMHSSRPMHGRDLPPPHMSMNHRDPYASSSSPYPPHPFHHQPPSFPPSHHHYGAPLPPMSVPRDVKPLLEPKASLGLVSLSEPSFYPSSKPHPHPYMDEDPIGCAKAAERFGIKLEDAYLLLDFKFHRH</sequence>
<dbReference type="Gene3D" id="1.10.10.60">
    <property type="entry name" value="Homeodomain-like"/>
    <property type="match status" value="3"/>
</dbReference>
<feature type="region of interest" description="Disordered" evidence="6">
    <location>
        <begin position="231"/>
        <end position="357"/>
    </location>
</feature>
<dbReference type="PANTHER" id="PTHR24324">
    <property type="entry name" value="HOMEOBOX PROTEIN HHEX"/>
    <property type="match status" value="1"/>
</dbReference>
<feature type="compositionally biased region" description="Low complexity" evidence="6">
    <location>
        <begin position="15"/>
        <end position="35"/>
    </location>
</feature>
<reference evidence="8 9" key="1">
    <citation type="journal article" date="2019" name="Nat. Ecol. Evol.">
        <title>Megaphylogeny resolves global patterns of mushroom evolution.</title>
        <authorList>
            <person name="Varga T."/>
            <person name="Krizsan K."/>
            <person name="Foldi C."/>
            <person name="Dima B."/>
            <person name="Sanchez-Garcia M."/>
            <person name="Sanchez-Ramirez S."/>
            <person name="Szollosi G.J."/>
            <person name="Szarkandi J.G."/>
            <person name="Papp V."/>
            <person name="Albert L."/>
            <person name="Andreopoulos W."/>
            <person name="Angelini C."/>
            <person name="Antonin V."/>
            <person name="Barry K.W."/>
            <person name="Bougher N.L."/>
            <person name="Buchanan P."/>
            <person name="Buyck B."/>
            <person name="Bense V."/>
            <person name="Catcheside P."/>
            <person name="Chovatia M."/>
            <person name="Cooper J."/>
            <person name="Damon W."/>
            <person name="Desjardin D."/>
            <person name="Finy P."/>
            <person name="Geml J."/>
            <person name="Haridas S."/>
            <person name="Hughes K."/>
            <person name="Justo A."/>
            <person name="Karasinski D."/>
            <person name="Kautmanova I."/>
            <person name="Kiss B."/>
            <person name="Kocsube S."/>
            <person name="Kotiranta H."/>
            <person name="LaButti K.M."/>
            <person name="Lechner B.E."/>
            <person name="Liimatainen K."/>
            <person name="Lipzen A."/>
            <person name="Lukacs Z."/>
            <person name="Mihaltcheva S."/>
            <person name="Morgado L.N."/>
            <person name="Niskanen T."/>
            <person name="Noordeloos M.E."/>
            <person name="Ohm R.A."/>
            <person name="Ortiz-Santana B."/>
            <person name="Ovrebo C."/>
            <person name="Racz N."/>
            <person name="Riley R."/>
            <person name="Savchenko A."/>
            <person name="Shiryaev A."/>
            <person name="Soop K."/>
            <person name="Spirin V."/>
            <person name="Szebenyi C."/>
            <person name="Tomsovsky M."/>
            <person name="Tulloss R.E."/>
            <person name="Uehling J."/>
            <person name="Grigoriev I.V."/>
            <person name="Vagvolgyi C."/>
            <person name="Papp T."/>
            <person name="Martin F.M."/>
            <person name="Miettinen O."/>
            <person name="Hibbett D.S."/>
            <person name="Nagy L.G."/>
        </authorList>
    </citation>
    <scope>NUCLEOTIDE SEQUENCE [LARGE SCALE GENOMIC DNA]</scope>
    <source>
        <strain evidence="8 9">FP101781</strain>
    </source>
</reference>
<dbReference type="PROSITE" id="PS50071">
    <property type="entry name" value="HOMEOBOX_2"/>
    <property type="match status" value="3"/>
</dbReference>
<evidence type="ECO:0000313" key="9">
    <source>
        <dbReference type="Proteomes" id="UP000298030"/>
    </source>
</evidence>
<evidence type="ECO:0000256" key="6">
    <source>
        <dbReference type="SAM" id="MobiDB-lite"/>
    </source>
</evidence>
<keyword evidence="2 4" id="KW-0371">Homeobox</keyword>
<dbReference type="GO" id="GO:0005634">
    <property type="term" value="C:nucleus"/>
    <property type="evidence" value="ECO:0007669"/>
    <property type="project" value="UniProtKB-SubCell"/>
</dbReference>
<dbReference type="OrthoDB" id="6159439at2759"/>
<gene>
    <name evidence="8" type="ORF">FA13DRAFT_1751307</name>
</gene>
<feature type="region of interest" description="Disordered" evidence="6">
    <location>
        <begin position="385"/>
        <end position="559"/>
    </location>
</feature>
<dbReference type="AlphaFoldDB" id="A0A4Y7TXU6"/>
<accession>A0A4Y7TXU6</accession>
<evidence type="ECO:0000256" key="1">
    <source>
        <dbReference type="ARBA" id="ARBA00023125"/>
    </source>
</evidence>
<feature type="DNA-binding region" description="Homeobox" evidence="4">
    <location>
        <begin position="179"/>
        <end position="238"/>
    </location>
</feature>
<dbReference type="SUPFAM" id="SSF46689">
    <property type="entry name" value="Homeodomain-like"/>
    <property type="match status" value="3"/>
</dbReference>
<dbReference type="PROSITE" id="PS00027">
    <property type="entry name" value="HOMEOBOX_1"/>
    <property type="match status" value="2"/>
</dbReference>
<evidence type="ECO:0000256" key="4">
    <source>
        <dbReference type="PROSITE-ProRule" id="PRU00108"/>
    </source>
</evidence>
<dbReference type="Pfam" id="PF00046">
    <property type="entry name" value="Homeodomain"/>
    <property type="match status" value="3"/>
</dbReference>
<evidence type="ECO:0000259" key="7">
    <source>
        <dbReference type="PROSITE" id="PS50071"/>
    </source>
</evidence>
<dbReference type="InterPro" id="IPR051000">
    <property type="entry name" value="Homeobox_DNA-bind_prot"/>
</dbReference>
<dbReference type="InterPro" id="IPR009057">
    <property type="entry name" value="Homeodomain-like_sf"/>
</dbReference>
<dbReference type="GO" id="GO:0000978">
    <property type="term" value="F:RNA polymerase II cis-regulatory region sequence-specific DNA binding"/>
    <property type="evidence" value="ECO:0007669"/>
    <property type="project" value="TreeGrafter"/>
</dbReference>
<dbReference type="GO" id="GO:0030154">
    <property type="term" value="P:cell differentiation"/>
    <property type="evidence" value="ECO:0007669"/>
    <property type="project" value="TreeGrafter"/>
</dbReference>
<dbReference type="InterPro" id="IPR017970">
    <property type="entry name" value="Homeobox_CS"/>
</dbReference>
<comment type="subcellular location">
    <subcellularLocation>
        <location evidence="4 5">Nucleus</location>
    </subcellularLocation>
</comment>
<dbReference type="GO" id="GO:0000981">
    <property type="term" value="F:DNA-binding transcription factor activity, RNA polymerase II-specific"/>
    <property type="evidence" value="ECO:0007669"/>
    <property type="project" value="InterPro"/>
</dbReference>
<feature type="DNA-binding region" description="Homeobox" evidence="4">
    <location>
        <begin position="330"/>
        <end position="389"/>
    </location>
</feature>
<dbReference type="EMBL" id="QPFP01000002">
    <property type="protein sequence ID" value="TEB38648.1"/>
    <property type="molecule type" value="Genomic_DNA"/>
</dbReference>
<evidence type="ECO:0000256" key="5">
    <source>
        <dbReference type="RuleBase" id="RU000682"/>
    </source>
</evidence>